<evidence type="ECO:0000313" key="1">
    <source>
        <dbReference type="EMBL" id="CAD6186597.1"/>
    </source>
</evidence>
<protein>
    <submittedName>
        <fullName evidence="1">Uncharacterized protein</fullName>
    </submittedName>
</protein>
<dbReference type="Proteomes" id="UP000835052">
    <property type="component" value="Unassembled WGS sequence"/>
</dbReference>
<proteinExistence type="predicted"/>
<comment type="caution">
    <text evidence="1">The sequence shown here is derived from an EMBL/GenBank/DDBJ whole genome shotgun (WGS) entry which is preliminary data.</text>
</comment>
<organism evidence="1 2">
    <name type="scientific">Caenorhabditis auriculariae</name>
    <dbReference type="NCBI Taxonomy" id="2777116"/>
    <lineage>
        <taxon>Eukaryota</taxon>
        <taxon>Metazoa</taxon>
        <taxon>Ecdysozoa</taxon>
        <taxon>Nematoda</taxon>
        <taxon>Chromadorea</taxon>
        <taxon>Rhabditida</taxon>
        <taxon>Rhabditina</taxon>
        <taxon>Rhabditomorpha</taxon>
        <taxon>Rhabditoidea</taxon>
        <taxon>Rhabditidae</taxon>
        <taxon>Peloderinae</taxon>
        <taxon>Caenorhabditis</taxon>
    </lineage>
</organism>
<accession>A0A8S1GSG5</accession>
<dbReference type="EMBL" id="CAJGYM010000005">
    <property type="protein sequence ID" value="CAD6186597.1"/>
    <property type="molecule type" value="Genomic_DNA"/>
</dbReference>
<evidence type="ECO:0000313" key="2">
    <source>
        <dbReference type="Proteomes" id="UP000835052"/>
    </source>
</evidence>
<name>A0A8S1GSG5_9PELO</name>
<reference evidence="1" key="1">
    <citation type="submission" date="2020-10" db="EMBL/GenBank/DDBJ databases">
        <authorList>
            <person name="Kikuchi T."/>
        </authorList>
    </citation>
    <scope>NUCLEOTIDE SEQUENCE</scope>
    <source>
        <strain evidence="1">NKZ352</strain>
    </source>
</reference>
<dbReference type="AlphaFoldDB" id="A0A8S1GSG5"/>
<keyword evidence="2" id="KW-1185">Reference proteome</keyword>
<sequence length="80" mass="9050">MFYKPKNLREKVGKGSVGKVAVGKFPSDMKKSEKSPFEFSLVEELMNELKLGKRSVLEFFGQLKPTGKNLKKVRESQSPT</sequence>
<gene>
    <name evidence="1" type="ORF">CAUJ_LOCUS2516</name>
</gene>